<proteinExistence type="predicted"/>
<sequence length="129" mass="14531">MGKLVTFDFDDTLTLPIKDAEGFWVSGGSVPNEKTIATMKEISARGHEIAIVTSRICTEGSKSRINMFVMEHELPVERDTMFTNKEWKADVLEEMGSVLHFDDDKEELERIEAKGISVVEVPHPPGPRR</sequence>
<dbReference type="InterPro" id="IPR023214">
    <property type="entry name" value="HAD_sf"/>
</dbReference>
<dbReference type="AlphaFoldDB" id="A0A382PV01"/>
<dbReference type="Gene3D" id="3.40.50.1000">
    <property type="entry name" value="HAD superfamily/HAD-like"/>
    <property type="match status" value="1"/>
</dbReference>
<reference evidence="1" key="1">
    <citation type="submission" date="2018-05" db="EMBL/GenBank/DDBJ databases">
        <authorList>
            <person name="Lanie J.A."/>
            <person name="Ng W.-L."/>
            <person name="Kazmierczak K.M."/>
            <person name="Andrzejewski T.M."/>
            <person name="Davidsen T.M."/>
            <person name="Wayne K.J."/>
            <person name="Tettelin H."/>
            <person name="Glass J.I."/>
            <person name="Rusch D."/>
            <person name="Podicherti R."/>
            <person name="Tsui H.-C.T."/>
            <person name="Winkler M.E."/>
        </authorList>
    </citation>
    <scope>NUCLEOTIDE SEQUENCE</scope>
</reference>
<protein>
    <recommendedName>
        <fullName evidence="2">FCP1 homology domain-containing protein</fullName>
    </recommendedName>
</protein>
<dbReference type="InterPro" id="IPR036412">
    <property type="entry name" value="HAD-like_sf"/>
</dbReference>
<evidence type="ECO:0000313" key="1">
    <source>
        <dbReference type="EMBL" id="SVC76438.1"/>
    </source>
</evidence>
<accession>A0A382PV01</accession>
<gene>
    <name evidence="1" type="ORF">METZ01_LOCUS329292</name>
</gene>
<name>A0A382PV01_9ZZZZ</name>
<dbReference type="EMBL" id="UINC01109545">
    <property type="protein sequence ID" value="SVC76438.1"/>
    <property type="molecule type" value="Genomic_DNA"/>
</dbReference>
<evidence type="ECO:0008006" key="2">
    <source>
        <dbReference type="Google" id="ProtNLM"/>
    </source>
</evidence>
<organism evidence="1">
    <name type="scientific">marine metagenome</name>
    <dbReference type="NCBI Taxonomy" id="408172"/>
    <lineage>
        <taxon>unclassified sequences</taxon>
        <taxon>metagenomes</taxon>
        <taxon>ecological metagenomes</taxon>
    </lineage>
</organism>
<dbReference type="SUPFAM" id="SSF56784">
    <property type="entry name" value="HAD-like"/>
    <property type="match status" value="1"/>
</dbReference>